<dbReference type="RefSeq" id="XP_014677770.1">
    <property type="nucleotide sequence ID" value="XM_014822284.1"/>
</dbReference>
<reference evidence="9" key="1">
    <citation type="submission" date="2025-08" db="UniProtKB">
        <authorList>
            <consortium name="RefSeq"/>
        </authorList>
    </citation>
    <scope>IDENTIFICATION</scope>
</reference>
<dbReference type="Pfam" id="PF19435">
    <property type="entry name" value="IntS14_b-barrel"/>
    <property type="match status" value="1"/>
</dbReference>
<dbReference type="Pfam" id="PF13519">
    <property type="entry name" value="VWA_2"/>
    <property type="match status" value="1"/>
</dbReference>
<comment type="subcellular location">
    <subcellularLocation>
        <location evidence="1">Nucleus</location>
    </subcellularLocation>
</comment>
<dbReference type="Pfam" id="PF20504">
    <property type="entry name" value="IntS14_C"/>
    <property type="match status" value="1"/>
</dbReference>
<sequence>MPTVVLLDVSLSMCRTVSSSEEYQRHNLALHGLNTLLDYVATHQRLEFTSLVQFSSLWEVLVPFTRDYDKLKAALTSTDSFDKTFIETVLSGITPIVIEEWGANIPCQIVLVTDGTLGVGQGSLPVSVETRGTRAATDPPFPLPFPFPSQLHVVLLAEATDSYLQNSLSTYRKLIECNNGAGSLSLPEGELSLSSVQKCFTMLAETHFSSFHSVLRCGHLTSNVNMFPPPQPHVASKDLNSKVCMLSTDIEICGFIDLADAASPAIISRHLVLPLPPTKLASKEAKKEVESGDTDEEETDVDVIAKTPSFCVLLHGSLKVESMTAICQVGEDWYGMLYSWADTKKKSNLMLSVFEPGVGSVPWLGRLDRLGPLSDFAEAPYGNDDARTPFPVKPAEAGSYARSCVVWIKQSGLQTDIQKVLRHARKLPEKMSHFYKELNRVRKAALAFGFLELLEGLSVMLERECTMLPGTAHPAAPLQLTHAAGALRSARHDYHYSITPLRTNFASEDS</sequence>
<dbReference type="PANTHER" id="PTHR13532:SF3">
    <property type="entry name" value="INTEGRATOR COMPLEX SUBUNIT 14"/>
    <property type="match status" value="1"/>
</dbReference>
<dbReference type="GeneID" id="106817602"/>
<feature type="domain" description="VWFA" evidence="5">
    <location>
        <begin position="3"/>
        <end position="115"/>
    </location>
</feature>
<evidence type="ECO:0000256" key="1">
    <source>
        <dbReference type="ARBA" id="ARBA00004123"/>
    </source>
</evidence>
<organism evidence="8 9">
    <name type="scientific">Priapulus caudatus</name>
    <name type="common">Priapulid worm</name>
    <dbReference type="NCBI Taxonomy" id="37621"/>
    <lineage>
        <taxon>Eukaryota</taxon>
        <taxon>Metazoa</taxon>
        <taxon>Ecdysozoa</taxon>
        <taxon>Scalidophora</taxon>
        <taxon>Priapulida</taxon>
        <taxon>Priapulimorpha</taxon>
        <taxon>Priapulimorphida</taxon>
        <taxon>Priapulidae</taxon>
        <taxon>Priapulus</taxon>
    </lineage>
</organism>
<keyword evidence="8" id="KW-1185">Reference proteome</keyword>
<dbReference type="InterPro" id="IPR046471">
    <property type="entry name" value="IntS14_C"/>
</dbReference>
<dbReference type="InterPro" id="IPR039841">
    <property type="entry name" value="INTS14"/>
</dbReference>
<dbReference type="InterPro" id="IPR036465">
    <property type="entry name" value="vWFA_dom_sf"/>
</dbReference>
<evidence type="ECO:0000259" key="6">
    <source>
        <dbReference type="Pfam" id="PF19435"/>
    </source>
</evidence>
<comment type="similarity">
    <text evidence="4">Belongs to the Integrator subunit 14 family.</text>
</comment>
<evidence type="ECO:0000313" key="8">
    <source>
        <dbReference type="Proteomes" id="UP000695022"/>
    </source>
</evidence>
<evidence type="ECO:0000259" key="5">
    <source>
        <dbReference type="Pfam" id="PF13519"/>
    </source>
</evidence>
<evidence type="ECO:0000259" key="7">
    <source>
        <dbReference type="Pfam" id="PF20504"/>
    </source>
</evidence>
<dbReference type="SUPFAM" id="SSF53300">
    <property type="entry name" value="vWA-like"/>
    <property type="match status" value="1"/>
</dbReference>
<feature type="domain" description="Integrator complex subunit 14 C-terminal" evidence="7">
    <location>
        <begin position="405"/>
        <end position="506"/>
    </location>
</feature>
<dbReference type="PANTHER" id="PTHR13532">
    <property type="match status" value="1"/>
</dbReference>
<dbReference type="Proteomes" id="UP000695022">
    <property type="component" value="Unplaced"/>
</dbReference>
<proteinExistence type="inferred from homology"/>
<evidence type="ECO:0000313" key="9">
    <source>
        <dbReference type="RefSeq" id="XP_014677770.1"/>
    </source>
</evidence>
<evidence type="ECO:0000256" key="4">
    <source>
        <dbReference type="ARBA" id="ARBA00061449"/>
    </source>
</evidence>
<protein>
    <recommendedName>
        <fullName evidence="2">Integrator complex subunit 14</fullName>
    </recommendedName>
</protein>
<name>A0ABM1EZZ9_PRICU</name>
<dbReference type="InterPro" id="IPR002035">
    <property type="entry name" value="VWF_A"/>
</dbReference>
<evidence type="ECO:0000256" key="2">
    <source>
        <dbReference type="ARBA" id="ARBA00016816"/>
    </source>
</evidence>
<gene>
    <name evidence="9" type="primary">LOC106817602</name>
</gene>
<evidence type="ECO:0000256" key="3">
    <source>
        <dbReference type="ARBA" id="ARBA00023242"/>
    </source>
</evidence>
<feature type="domain" description="Integrator complex subunit 14 beta-barrel" evidence="6">
    <location>
        <begin position="208"/>
        <end position="357"/>
    </location>
</feature>
<accession>A0ABM1EZZ9</accession>
<keyword evidence="3" id="KW-0539">Nucleus</keyword>
<dbReference type="Gene3D" id="3.40.50.410">
    <property type="entry name" value="von Willebrand factor, type A domain"/>
    <property type="match status" value="1"/>
</dbReference>
<dbReference type="InterPro" id="IPR045814">
    <property type="entry name" value="IntS14_b-barrel"/>
</dbReference>